<dbReference type="InterPro" id="IPR008007">
    <property type="entry name" value="Peptidase_M42"/>
</dbReference>
<dbReference type="InterPro" id="IPR051464">
    <property type="entry name" value="Peptidase_M42_aminopept"/>
</dbReference>
<sequence>MDVLLKEILEIKSVSGDESKISSFLLDFILKRRSSWKVSPEIYSGEEFHDNILLVFGKPKTAAFAHMDTVGFTSRYENQLVPVGGPEIGDGVWLQGSDQVGPIRCMAYEKDGNIFHDFPRGIQRGTLLSFEQRIISDNEMLQAAYLDNRLGMYALLKACEDLTDGIIVFSTYEEHGGGAMPFLVRFIYENWGIKNGLVADVTWITDGIHFNKGPVVSLRDSFIPRKKFLERILETADASGVPYQMEVEAHGGSDGREIQLSPYPIDWCFIGIAEENPHTPYEKASLADLADMIKLYRYLMQNL</sequence>
<keyword evidence="5" id="KW-0378">Hydrolase</keyword>
<protein>
    <submittedName>
        <fullName evidence="6">Putative aminopeptidase FrvX</fullName>
    </submittedName>
</protein>
<dbReference type="PANTHER" id="PTHR32481:SF7">
    <property type="entry name" value="AMINOPEPTIDASE YHFE-RELATED"/>
    <property type="match status" value="1"/>
</dbReference>
<dbReference type="PANTHER" id="PTHR32481">
    <property type="entry name" value="AMINOPEPTIDASE"/>
    <property type="match status" value="1"/>
</dbReference>
<dbReference type="AlphaFoldDB" id="A0A1M7K3P7"/>
<evidence type="ECO:0000313" key="6">
    <source>
        <dbReference type="EMBL" id="SHM59583.1"/>
    </source>
</evidence>
<evidence type="ECO:0000256" key="1">
    <source>
        <dbReference type="ARBA" id="ARBA00006272"/>
    </source>
</evidence>
<dbReference type="GO" id="GO:0006508">
    <property type="term" value="P:proteolysis"/>
    <property type="evidence" value="ECO:0007669"/>
    <property type="project" value="UniProtKB-KW"/>
</dbReference>
<reference evidence="6 7" key="1">
    <citation type="submission" date="2016-11" db="EMBL/GenBank/DDBJ databases">
        <authorList>
            <person name="Jaros S."/>
            <person name="Januszkiewicz K."/>
            <person name="Wedrychowicz H."/>
        </authorList>
    </citation>
    <scope>NUCLEOTIDE SEQUENCE [LARGE SCALE GENOMIC DNA]</scope>
    <source>
        <strain evidence="6 7">CGMCC 1.6102</strain>
    </source>
</reference>
<dbReference type="RefSeq" id="WP_178371432.1">
    <property type="nucleotide sequence ID" value="NZ_FRCY01000002.1"/>
</dbReference>
<dbReference type="GO" id="GO:0004177">
    <property type="term" value="F:aminopeptidase activity"/>
    <property type="evidence" value="ECO:0007669"/>
    <property type="project" value="UniProtKB-KW"/>
</dbReference>
<gene>
    <name evidence="6" type="ORF">SAMN04488057_102268</name>
</gene>
<dbReference type="GO" id="GO:0046872">
    <property type="term" value="F:metal ion binding"/>
    <property type="evidence" value="ECO:0007669"/>
    <property type="project" value="UniProtKB-KW"/>
</dbReference>
<evidence type="ECO:0000256" key="4">
    <source>
        <dbReference type="ARBA" id="ARBA00022723"/>
    </source>
</evidence>
<keyword evidence="7" id="KW-1185">Reference proteome</keyword>
<dbReference type="Pfam" id="PF05343">
    <property type="entry name" value="Peptidase_M42"/>
    <property type="match status" value="1"/>
</dbReference>
<evidence type="ECO:0000256" key="5">
    <source>
        <dbReference type="ARBA" id="ARBA00022801"/>
    </source>
</evidence>
<keyword evidence="2 6" id="KW-0031">Aminopeptidase</keyword>
<dbReference type="EMBL" id="FRCY01000002">
    <property type="protein sequence ID" value="SHM59583.1"/>
    <property type="molecule type" value="Genomic_DNA"/>
</dbReference>
<dbReference type="SUPFAM" id="SSF53187">
    <property type="entry name" value="Zn-dependent exopeptidases"/>
    <property type="match status" value="1"/>
</dbReference>
<evidence type="ECO:0000256" key="3">
    <source>
        <dbReference type="ARBA" id="ARBA00022670"/>
    </source>
</evidence>
<dbReference type="Gene3D" id="2.40.30.40">
    <property type="entry name" value="Peptidase M42, domain 2"/>
    <property type="match status" value="1"/>
</dbReference>
<proteinExistence type="inferred from homology"/>
<keyword evidence="4" id="KW-0479">Metal-binding</keyword>
<evidence type="ECO:0000313" key="7">
    <source>
        <dbReference type="Proteomes" id="UP000184513"/>
    </source>
</evidence>
<dbReference type="InterPro" id="IPR023367">
    <property type="entry name" value="Peptidase_M42_dom2"/>
</dbReference>
<keyword evidence="3" id="KW-0645">Protease</keyword>
<dbReference type="Gene3D" id="3.40.630.10">
    <property type="entry name" value="Zn peptidases"/>
    <property type="match status" value="1"/>
</dbReference>
<name>A0A1M7K3P7_9BACT</name>
<accession>A0A1M7K3P7</accession>
<dbReference type="Proteomes" id="UP000184513">
    <property type="component" value="Unassembled WGS sequence"/>
</dbReference>
<evidence type="ECO:0000256" key="2">
    <source>
        <dbReference type="ARBA" id="ARBA00022438"/>
    </source>
</evidence>
<dbReference type="STRING" id="388280.SAMN04488057_102268"/>
<organism evidence="6 7">
    <name type="scientific">Cyclobacterium lianum</name>
    <dbReference type="NCBI Taxonomy" id="388280"/>
    <lineage>
        <taxon>Bacteria</taxon>
        <taxon>Pseudomonadati</taxon>
        <taxon>Bacteroidota</taxon>
        <taxon>Cytophagia</taxon>
        <taxon>Cytophagales</taxon>
        <taxon>Cyclobacteriaceae</taxon>
        <taxon>Cyclobacterium</taxon>
    </lineage>
</organism>
<comment type="similarity">
    <text evidence="1">Belongs to the peptidase M42 family.</text>
</comment>